<comment type="caution">
    <text evidence="1">The sequence shown here is derived from an EMBL/GenBank/DDBJ whole genome shotgun (WGS) entry which is preliminary data.</text>
</comment>
<organism evidence="1 2">
    <name type="scientific">Luteolibacter rhizosphaerae</name>
    <dbReference type="NCBI Taxonomy" id="2989719"/>
    <lineage>
        <taxon>Bacteria</taxon>
        <taxon>Pseudomonadati</taxon>
        <taxon>Verrucomicrobiota</taxon>
        <taxon>Verrucomicrobiia</taxon>
        <taxon>Verrucomicrobiales</taxon>
        <taxon>Verrucomicrobiaceae</taxon>
        <taxon>Luteolibacter</taxon>
    </lineage>
</organism>
<evidence type="ECO:0000313" key="1">
    <source>
        <dbReference type="EMBL" id="MCW1915713.1"/>
    </source>
</evidence>
<reference evidence="1" key="1">
    <citation type="submission" date="2022-10" db="EMBL/GenBank/DDBJ databases">
        <title>Luteolibacter sp. GHJ8, whole genome shotgun sequencing project.</title>
        <authorList>
            <person name="Zhao G."/>
            <person name="Shen L."/>
        </authorList>
    </citation>
    <scope>NUCLEOTIDE SEQUENCE</scope>
    <source>
        <strain evidence="1">GHJ8</strain>
    </source>
</reference>
<dbReference type="RefSeq" id="WP_264515268.1">
    <property type="nucleotide sequence ID" value="NZ_JAPDDR010000010.1"/>
</dbReference>
<gene>
    <name evidence="1" type="ORF">OJ996_19155</name>
</gene>
<evidence type="ECO:0000313" key="2">
    <source>
        <dbReference type="Proteomes" id="UP001165653"/>
    </source>
</evidence>
<accession>A0ABT3G785</accession>
<evidence type="ECO:0008006" key="3">
    <source>
        <dbReference type="Google" id="ProtNLM"/>
    </source>
</evidence>
<name>A0ABT3G785_9BACT</name>
<protein>
    <recommendedName>
        <fullName evidence="3">Anti-sigma factor</fullName>
    </recommendedName>
</protein>
<dbReference type="EMBL" id="JAPDDR010000010">
    <property type="protein sequence ID" value="MCW1915713.1"/>
    <property type="molecule type" value="Genomic_DNA"/>
</dbReference>
<proteinExistence type="predicted"/>
<sequence length="164" mass="17697">MESPEDIEKALARLVPSAISERGQRSLDDLIDSLAAAEGEEVIVEMPQSRRAKPWGWISGIGTAAAAITLALVLPETESVKSGGVAIADPAPAGDEESFVVLAQSQHVESAEPEGWTSEADGVTHRAWRVRLVNQERVKDVETGYEVLVSQPQEEVILRPVNTF</sequence>
<keyword evidence="2" id="KW-1185">Reference proteome</keyword>
<dbReference type="Proteomes" id="UP001165653">
    <property type="component" value="Unassembled WGS sequence"/>
</dbReference>